<keyword evidence="1" id="KW-1133">Transmembrane helix</keyword>
<keyword evidence="3" id="KW-1185">Reference proteome</keyword>
<dbReference type="InterPro" id="IPR006059">
    <property type="entry name" value="SBP"/>
</dbReference>
<dbReference type="OrthoDB" id="94797at2"/>
<dbReference type="Gene3D" id="3.40.190.10">
    <property type="entry name" value="Periplasmic binding protein-like II"/>
    <property type="match status" value="1"/>
</dbReference>
<dbReference type="SUPFAM" id="SSF53850">
    <property type="entry name" value="Periplasmic binding protein-like II"/>
    <property type="match status" value="1"/>
</dbReference>
<dbReference type="InterPro" id="IPR050490">
    <property type="entry name" value="Bact_solute-bd_prot1"/>
</dbReference>
<reference evidence="2 3" key="1">
    <citation type="submission" date="2019-06" db="EMBL/GenBank/DDBJ databases">
        <title>Genome sequence of Litorilinea aerophila BAA-2444.</title>
        <authorList>
            <person name="Maclea K.S."/>
            <person name="Maurais E.G."/>
            <person name="Iannazzi L.C."/>
        </authorList>
    </citation>
    <scope>NUCLEOTIDE SEQUENCE [LARGE SCALE GENOMIC DNA]</scope>
    <source>
        <strain evidence="2 3">ATCC BAA-2444</strain>
    </source>
</reference>
<dbReference type="PANTHER" id="PTHR43649:SF30">
    <property type="entry name" value="ABC TRANSPORTER SUBSTRATE-BINDING PROTEIN"/>
    <property type="match status" value="1"/>
</dbReference>
<organism evidence="2 3">
    <name type="scientific">Litorilinea aerophila</name>
    <dbReference type="NCBI Taxonomy" id="1204385"/>
    <lineage>
        <taxon>Bacteria</taxon>
        <taxon>Bacillati</taxon>
        <taxon>Chloroflexota</taxon>
        <taxon>Caldilineae</taxon>
        <taxon>Caldilineales</taxon>
        <taxon>Caldilineaceae</taxon>
        <taxon>Litorilinea</taxon>
    </lineage>
</organism>
<dbReference type="PANTHER" id="PTHR43649">
    <property type="entry name" value="ARABINOSE-BINDING PROTEIN-RELATED"/>
    <property type="match status" value="1"/>
</dbReference>
<dbReference type="EMBL" id="VIGC01000022">
    <property type="protein sequence ID" value="TQE94619.1"/>
    <property type="molecule type" value="Genomic_DNA"/>
</dbReference>
<name>A0A540VCW0_9CHLR</name>
<comment type="caution">
    <text evidence="2">The sequence shown here is derived from an EMBL/GenBank/DDBJ whole genome shotgun (WGS) entry which is preliminary data.</text>
</comment>
<keyword evidence="1" id="KW-0472">Membrane</keyword>
<gene>
    <name evidence="2" type="ORF">FKZ61_16185</name>
</gene>
<feature type="transmembrane region" description="Helical" evidence="1">
    <location>
        <begin position="44"/>
        <end position="64"/>
    </location>
</feature>
<dbReference type="Proteomes" id="UP000317371">
    <property type="component" value="Unassembled WGS sequence"/>
</dbReference>
<dbReference type="InParanoid" id="A0A540VCW0"/>
<dbReference type="Pfam" id="PF01547">
    <property type="entry name" value="SBP_bac_1"/>
    <property type="match status" value="1"/>
</dbReference>
<sequence length="504" mass="56286">MRGPTMGCCVGWPVPGPQDGCGSLKFVMALFGIHEEYTTMRRGMAWWGILLLVAWLAASCGPAFRDKSPGATVANTRVGDAGSPTALDTNPCAEVVTLRLWHHWGGSRLPLMEEQIRRFEERHPCVQVEMTLLPWPQRLATLLDAVDAGDPPDVTMIGRQDVPALVEAQALLPLDSWMEQDGVSPELFYAAEIAGTRYQNQTWMLPMPTAAGSKMLWINAPWFRRAGLNPEHPPTTWAQLGAACRSLTQFRRGALERIGLNVLDVHGQPGAFLTWLYANGGTWISDDLRTVTFDGPEGIETLRWMVDFTNSINGGVARVEAFYRRTGDWEDGPFYHDYEAMMVAGTWEYHKIQTYAPHLAQDLIVTALPRGPSASTNRGVAYGGWGYAVPRNVRHPEWSWALLKWLTVERDGACWFLQQQKRPSPLKACNEDPATGAGNPYWSDFLAIMAQDVHVPVTPVQPEVEQILRRMAEDAIYGVRSPEEALAWASAEIQARLDRYWASR</sequence>
<evidence type="ECO:0000313" key="3">
    <source>
        <dbReference type="Proteomes" id="UP000317371"/>
    </source>
</evidence>
<keyword evidence="1" id="KW-0812">Transmembrane</keyword>
<protein>
    <submittedName>
        <fullName evidence="2">ABC transporter substrate-binding protein</fullName>
    </submittedName>
</protein>
<proteinExistence type="predicted"/>
<evidence type="ECO:0000313" key="2">
    <source>
        <dbReference type="EMBL" id="TQE94619.1"/>
    </source>
</evidence>
<evidence type="ECO:0000256" key="1">
    <source>
        <dbReference type="SAM" id="Phobius"/>
    </source>
</evidence>
<accession>A0A540VCW0</accession>
<dbReference type="CDD" id="cd14748">
    <property type="entry name" value="PBP2_UgpB"/>
    <property type="match status" value="1"/>
</dbReference>
<dbReference type="AlphaFoldDB" id="A0A540VCW0"/>